<keyword evidence="1" id="KW-0732">Signal</keyword>
<accession>A0ABW8DBK9</accession>
<name>A0ABW8DBK9_9GAMM</name>
<feature type="chain" id="PRO_5045891898" description="Lipoprotein" evidence="1">
    <location>
        <begin position="18"/>
        <end position="47"/>
    </location>
</feature>
<protein>
    <recommendedName>
        <fullName evidence="4">Lipoprotein</fullName>
    </recommendedName>
</protein>
<dbReference type="Proteomes" id="UP001615550">
    <property type="component" value="Unassembled WGS sequence"/>
</dbReference>
<organism evidence="2 3">
    <name type="scientific">Legionella lytica</name>
    <dbReference type="NCBI Taxonomy" id="96232"/>
    <lineage>
        <taxon>Bacteria</taxon>
        <taxon>Pseudomonadati</taxon>
        <taxon>Pseudomonadota</taxon>
        <taxon>Gammaproteobacteria</taxon>
        <taxon>Legionellales</taxon>
        <taxon>Legionellaceae</taxon>
        <taxon>Legionella</taxon>
    </lineage>
</organism>
<sequence>MKINRHLIYLFSAIALATVLASCARPHDLDTPCPDYGRQCSQALINT</sequence>
<evidence type="ECO:0008006" key="4">
    <source>
        <dbReference type="Google" id="ProtNLM"/>
    </source>
</evidence>
<keyword evidence="3" id="KW-1185">Reference proteome</keyword>
<feature type="signal peptide" evidence="1">
    <location>
        <begin position="1"/>
        <end position="17"/>
    </location>
</feature>
<evidence type="ECO:0000313" key="2">
    <source>
        <dbReference type="EMBL" id="MFJ1270109.1"/>
    </source>
</evidence>
<gene>
    <name evidence="2" type="ORF">ACD661_16245</name>
</gene>
<proteinExistence type="predicted"/>
<dbReference type="EMBL" id="JBGORX010000013">
    <property type="protein sequence ID" value="MFJ1270109.1"/>
    <property type="molecule type" value="Genomic_DNA"/>
</dbReference>
<reference evidence="2 3" key="1">
    <citation type="submission" date="2024-08" db="EMBL/GenBank/DDBJ databases">
        <title>Draft Genome Sequence of Legionella lytica strain DSB2004, Isolated From a Fire Sprinkler System.</title>
        <authorList>
            <person name="Everhart A.D."/>
            <person name="Kidane D.T."/>
            <person name="Farone A.L."/>
            <person name="Farone M.B."/>
        </authorList>
    </citation>
    <scope>NUCLEOTIDE SEQUENCE [LARGE SCALE GENOMIC DNA]</scope>
    <source>
        <strain evidence="2 3">DSB2004</strain>
    </source>
</reference>
<dbReference type="PROSITE" id="PS51257">
    <property type="entry name" value="PROKAR_LIPOPROTEIN"/>
    <property type="match status" value="1"/>
</dbReference>
<comment type="caution">
    <text evidence="2">The sequence shown here is derived from an EMBL/GenBank/DDBJ whole genome shotgun (WGS) entry which is preliminary data.</text>
</comment>
<evidence type="ECO:0000256" key="1">
    <source>
        <dbReference type="SAM" id="SignalP"/>
    </source>
</evidence>
<evidence type="ECO:0000313" key="3">
    <source>
        <dbReference type="Proteomes" id="UP001615550"/>
    </source>
</evidence>
<dbReference type="RefSeq" id="WP_400188896.1">
    <property type="nucleotide sequence ID" value="NZ_JBGORX010000013.1"/>
</dbReference>